<feature type="region of interest" description="Disordered" evidence="15">
    <location>
        <begin position="418"/>
        <end position="437"/>
    </location>
</feature>
<comment type="pathway">
    <text evidence="2">Glycan metabolism; L-arabinan degradation.</text>
</comment>
<evidence type="ECO:0000313" key="18">
    <source>
        <dbReference type="Proteomes" id="UP000249619"/>
    </source>
</evidence>
<evidence type="ECO:0000256" key="12">
    <source>
        <dbReference type="PIRSR" id="PIRSR606710-1"/>
    </source>
</evidence>
<sequence>MPFTKASLTALALGFSSLLTLVLAAPSPSYNPAKPAKDPYSRDYWPAPRKITGEDLNGTLGGVHIHDPSVVLGPDGHYYAFSSHGLATTSRASKKNSLDGYWEVVAQVLSPPGSIDDPAQANRLWAPDVHRIGDTYYCYYTVSDFGVSKSFIGLATSKTLQNGSWTDHGLVVSSNSTDAPFPLSKTNTIDAAFIQDAKTGKNYLTYGSWWANIWQFELTKDLKSVKIPTARQLSYTYDPVLPTKQEAYANMSLSWGGASAEEAPYISYNKKQGFYYLWYSAGFCCGYNPAALPPPGAEYTIFVGRSKSPRGPFVDRNGKDLAEGGGSMVYGSHGNTYGPGGQAVISNYHGRDVLYYHYVNTTYDPLYRDNFKFLGWNPIEWASIMISIVMPRLRDVAKVDPLQDVQVWLFRYAPAGTASRGPGIRQAEHDNSPRARLGQLKVPRDTACRLRRL</sequence>
<proteinExistence type="inferred from homology"/>
<evidence type="ECO:0000256" key="11">
    <source>
        <dbReference type="ARBA" id="ARBA00025221"/>
    </source>
</evidence>
<evidence type="ECO:0000256" key="8">
    <source>
        <dbReference type="ARBA" id="ARBA00023277"/>
    </source>
</evidence>
<feature type="chain" id="PRO_5016984108" evidence="16">
    <location>
        <begin position="25"/>
        <end position="453"/>
    </location>
</feature>
<keyword evidence="6 14" id="KW-0378">Hydrolase</keyword>
<dbReference type="Pfam" id="PF04616">
    <property type="entry name" value="Glyco_hydro_43"/>
    <property type="match status" value="1"/>
</dbReference>
<keyword evidence="4" id="KW-0964">Secreted</keyword>
<dbReference type="PANTHER" id="PTHR43301:SF4">
    <property type="entry name" value="ARABINAN ENDO-1,5-ALPHA-L-ARABINOSIDASE B"/>
    <property type="match status" value="1"/>
</dbReference>
<dbReference type="CDD" id="cd18831">
    <property type="entry name" value="GH43_AnAbnA-like"/>
    <property type="match status" value="1"/>
</dbReference>
<comment type="function">
    <text evidence="11">Endo-1,5-alpha-L-arabinanase involved in degradation of pectin. Its preferred substrate is linear 1,5-alpha-L-arabinan.</text>
</comment>
<feature type="site" description="Important for catalytic activity, responsible for pKa modulation of the active site Glu and correct orientation of both the proton donor and substrate" evidence="13">
    <location>
        <position position="190"/>
    </location>
</feature>
<dbReference type="AlphaFoldDB" id="A0A364N6Y2"/>
<dbReference type="PANTHER" id="PTHR43301">
    <property type="entry name" value="ARABINAN ENDO-1,5-ALPHA-L-ARABINOSIDASE"/>
    <property type="match status" value="1"/>
</dbReference>
<keyword evidence="10" id="KW-0624">Polysaccharide degradation</keyword>
<evidence type="ECO:0000256" key="15">
    <source>
        <dbReference type="SAM" id="MobiDB-lite"/>
    </source>
</evidence>
<dbReference type="GO" id="GO:0045493">
    <property type="term" value="P:xylan catabolic process"/>
    <property type="evidence" value="ECO:0007669"/>
    <property type="project" value="UniProtKB-KW"/>
</dbReference>
<feature type="active site" description="Proton donor" evidence="12">
    <location>
        <position position="262"/>
    </location>
</feature>
<reference evidence="18" key="1">
    <citation type="submission" date="2018-05" db="EMBL/GenBank/DDBJ databases">
        <title>Draft genome sequence of Stemphylium lycopersici strain CIDEFI 213.</title>
        <authorList>
            <person name="Medina R."/>
            <person name="Franco M.E.E."/>
            <person name="Lucentini C.G."/>
            <person name="Saparrat M.C.N."/>
            <person name="Balatti P.A."/>
        </authorList>
    </citation>
    <scope>NUCLEOTIDE SEQUENCE [LARGE SCALE GENOMIC DNA]</scope>
    <source>
        <strain evidence="18">CIDEFI 213</strain>
    </source>
</reference>
<keyword evidence="8" id="KW-0119">Carbohydrate metabolism</keyword>
<dbReference type="STRING" id="183478.A0A364N6Y2"/>
<dbReference type="Proteomes" id="UP000249619">
    <property type="component" value="Unassembled WGS sequence"/>
</dbReference>
<evidence type="ECO:0000256" key="16">
    <source>
        <dbReference type="SAM" id="SignalP"/>
    </source>
</evidence>
<protein>
    <submittedName>
        <fullName evidence="17">Glycoside hydrolase family 43 protein</fullName>
        <ecNumber evidence="17">3.2.1.99</ecNumber>
    </submittedName>
</protein>
<dbReference type="Gene3D" id="2.115.10.20">
    <property type="entry name" value="Glycosyl hydrolase domain, family 43"/>
    <property type="match status" value="1"/>
</dbReference>
<keyword evidence="18" id="KW-1185">Reference proteome</keyword>
<evidence type="ECO:0000256" key="6">
    <source>
        <dbReference type="ARBA" id="ARBA00022801"/>
    </source>
</evidence>
<evidence type="ECO:0000256" key="14">
    <source>
        <dbReference type="RuleBase" id="RU361187"/>
    </source>
</evidence>
<dbReference type="EMBL" id="QGDH01000041">
    <property type="protein sequence ID" value="RAR13069.1"/>
    <property type="molecule type" value="Genomic_DNA"/>
</dbReference>
<evidence type="ECO:0000313" key="17">
    <source>
        <dbReference type="EMBL" id="RAR13069.1"/>
    </source>
</evidence>
<dbReference type="InterPro" id="IPR006710">
    <property type="entry name" value="Glyco_hydro_43"/>
</dbReference>
<evidence type="ECO:0000256" key="10">
    <source>
        <dbReference type="ARBA" id="ARBA00023326"/>
    </source>
</evidence>
<gene>
    <name evidence="17" type="ORF">DDE83_003594</name>
</gene>
<dbReference type="EC" id="3.2.1.99" evidence="17"/>
<dbReference type="InterPro" id="IPR050727">
    <property type="entry name" value="GH43_arabinanases"/>
</dbReference>
<keyword evidence="5" id="KW-0858">Xylan degradation</keyword>
<feature type="signal peptide" evidence="16">
    <location>
        <begin position="1"/>
        <end position="24"/>
    </location>
</feature>
<evidence type="ECO:0000256" key="9">
    <source>
        <dbReference type="ARBA" id="ARBA00023295"/>
    </source>
</evidence>
<evidence type="ECO:0000256" key="2">
    <source>
        <dbReference type="ARBA" id="ARBA00004834"/>
    </source>
</evidence>
<keyword evidence="7" id="KW-0325">Glycoprotein</keyword>
<keyword evidence="9 14" id="KW-0326">Glycosidase</keyword>
<evidence type="ECO:0000256" key="1">
    <source>
        <dbReference type="ARBA" id="ARBA00004613"/>
    </source>
</evidence>
<feature type="active site" description="Proton acceptor" evidence="12">
    <location>
        <position position="67"/>
    </location>
</feature>
<evidence type="ECO:0000256" key="3">
    <source>
        <dbReference type="ARBA" id="ARBA00009865"/>
    </source>
</evidence>
<dbReference type="OrthoDB" id="195678at2759"/>
<comment type="caution">
    <text evidence="17">The sequence shown here is derived from an EMBL/GenBank/DDBJ whole genome shotgun (WGS) entry which is preliminary data.</text>
</comment>
<keyword evidence="16" id="KW-0732">Signal</keyword>
<name>A0A364N6Y2_STELY</name>
<comment type="similarity">
    <text evidence="3 14">Belongs to the glycosyl hydrolase 43 family.</text>
</comment>
<dbReference type="InterPro" id="IPR023296">
    <property type="entry name" value="Glyco_hydro_beta-prop_sf"/>
</dbReference>
<dbReference type="SUPFAM" id="SSF75005">
    <property type="entry name" value="Arabinanase/levansucrase/invertase"/>
    <property type="match status" value="1"/>
</dbReference>
<evidence type="ECO:0000256" key="5">
    <source>
        <dbReference type="ARBA" id="ARBA00022651"/>
    </source>
</evidence>
<evidence type="ECO:0000256" key="13">
    <source>
        <dbReference type="PIRSR" id="PIRSR606710-2"/>
    </source>
</evidence>
<organism evidence="17 18">
    <name type="scientific">Stemphylium lycopersici</name>
    <name type="common">Tomato gray leaf spot disease fungus</name>
    <name type="synonym">Thyrospora lycopersici</name>
    <dbReference type="NCBI Taxonomy" id="183478"/>
    <lineage>
        <taxon>Eukaryota</taxon>
        <taxon>Fungi</taxon>
        <taxon>Dikarya</taxon>
        <taxon>Ascomycota</taxon>
        <taxon>Pezizomycotina</taxon>
        <taxon>Dothideomycetes</taxon>
        <taxon>Pleosporomycetidae</taxon>
        <taxon>Pleosporales</taxon>
        <taxon>Pleosporineae</taxon>
        <taxon>Pleosporaceae</taxon>
        <taxon>Stemphylium</taxon>
    </lineage>
</organism>
<evidence type="ECO:0000256" key="4">
    <source>
        <dbReference type="ARBA" id="ARBA00022525"/>
    </source>
</evidence>
<comment type="subcellular location">
    <subcellularLocation>
        <location evidence="1">Secreted</location>
    </subcellularLocation>
</comment>
<dbReference type="GO" id="GO:0046558">
    <property type="term" value="F:arabinan endo-1,5-alpha-L-arabinosidase activity"/>
    <property type="evidence" value="ECO:0007669"/>
    <property type="project" value="UniProtKB-EC"/>
</dbReference>
<evidence type="ECO:0000256" key="7">
    <source>
        <dbReference type="ARBA" id="ARBA00023180"/>
    </source>
</evidence>
<dbReference type="GO" id="GO:0005576">
    <property type="term" value="C:extracellular region"/>
    <property type="evidence" value="ECO:0007669"/>
    <property type="project" value="UniProtKB-SubCell"/>
</dbReference>
<accession>A0A364N6Y2</accession>